<keyword evidence="3" id="KW-1185">Reference proteome</keyword>
<comment type="caution">
    <text evidence="2">The sequence shown here is derived from an EMBL/GenBank/DDBJ whole genome shotgun (WGS) entry which is preliminary data.</text>
</comment>
<gene>
    <name evidence="2" type="ORF">VNO78_33684</name>
</gene>
<evidence type="ECO:0000313" key="2">
    <source>
        <dbReference type="EMBL" id="KAK7381158.1"/>
    </source>
</evidence>
<evidence type="ECO:0000256" key="1">
    <source>
        <dbReference type="SAM" id="MobiDB-lite"/>
    </source>
</evidence>
<reference evidence="2 3" key="1">
    <citation type="submission" date="2024-01" db="EMBL/GenBank/DDBJ databases">
        <title>The genomes of 5 underutilized Papilionoideae crops provide insights into root nodulation and disease resistanc.</title>
        <authorList>
            <person name="Jiang F."/>
        </authorList>
    </citation>
    <scope>NUCLEOTIDE SEQUENCE [LARGE SCALE GENOMIC DNA]</scope>
    <source>
        <strain evidence="2">DUOXIRENSHENG_FW03</strain>
        <tissue evidence="2">Leaves</tissue>
    </source>
</reference>
<evidence type="ECO:0000313" key="3">
    <source>
        <dbReference type="Proteomes" id="UP001386955"/>
    </source>
</evidence>
<dbReference type="Proteomes" id="UP001386955">
    <property type="component" value="Unassembled WGS sequence"/>
</dbReference>
<organism evidence="2 3">
    <name type="scientific">Psophocarpus tetragonolobus</name>
    <name type="common">Winged bean</name>
    <name type="synonym">Dolichos tetragonolobus</name>
    <dbReference type="NCBI Taxonomy" id="3891"/>
    <lineage>
        <taxon>Eukaryota</taxon>
        <taxon>Viridiplantae</taxon>
        <taxon>Streptophyta</taxon>
        <taxon>Embryophyta</taxon>
        <taxon>Tracheophyta</taxon>
        <taxon>Spermatophyta</taxon>
        <taxon>Magnoliopsida</taxon>
        <taxon>eudicotyledons</taxon>
        <taxon>Gunneridae</taxon>
        <taxon>Pentapetalae</taxon>
        <taxon>rosids</taxon>
        <taxon>fabids</taxon>
        <taxon>Fabales</taxon>
        <taxon>Fabaceae</taxon>
        <taxon>Papilionoideae</taxon>
        <taxon>50 kb inversion clade</taxon>
        <taxon>NPAAA clade</taxon>
        <taxon>indigoferoid/millettioid clade</taxon>
        <taxon>Phaseoleae</taxon>
        <taxon>Psophocarpus</taxon>
    </lineage>
</organism>
<dbReference type="EMBL" id="JAYMYS010000009">
    <property type="protein sequence ID" value="KAK7381158.1"/>
    <property type="molecule type" value="Genomic_DNA"/>
</dbReference>
<proteinExistence type="predicted"/>
<feature type="compositionally biased region" description="Polar residues" evidence="1">
    <location>
        <begin position="10"/>
        <end position="20"/>
    </location>
</feature>
<sequence length="87" mass="9874">MQVGGYCERNSATEQTNGSSEVEGWGTYVLKEKLKVLKAEIKRWCKENIGRVEARIIELKNTIAGFDKKAEDQVLSDEDVRLRLEAT</sequence>
<dbReference type="AlphaFoldDB" id="A0AAN9P4F0"/>
<accession>A0AAN9P4F0</accession>
<protein>
    <submittedName>
        <fullName evidence="2">Uncharacterized protein</fullName>
    </submittedName>
</protein>
<feature type="region of interest" description="Disordered" evidence="1">
    <location>
        <begin position="1"/>
        <end position="21"/>
    </location>
</feature>
<name>A0AAN9P4F0_PSOTE</name>